<evidence type="ECO:0000256" key="4">
    <source>
        <dbReference type="ARBA" id="ARBA00022723"/>
    </source>
</evidence>
<reference evidence="8 9" key="1">
    <citation type="journal article" date="2021" name="Hortic Res">
        <title>Chromosome-scale assembly of the Dendrobium chrysotoxum genome enhances the understanding of orchid evolution.</title>
        <authorList>
            <person name="Zhang Y."/>
            <person name="Zhang G.Q."/>
            <person name="Zhang D."/>
            <person name="Liu X.D."/>
            <person name="Xu X.Y."/>
            <person name="Sun W.H."/>
            <person name="Yu X."/>
            <person name="Zhu X."/>
            <person name="Wang Z.W."/>
            <person name="Zhao X."/>
            <person name="Zhong W.Y."/>
            <person name="Chen H."/>
            <person name="Yin W.L."/>
            <person name="Huang T."/>
            <person name="Niu S.C."/>
            <person name="Liu Z.J."/>
        </authorList>
    </citation>
    <scope>NUCLEOTIDE SEQUENCE [LARGE SCALE GENOMIC DNA]</scope>
    <source>
        <strain evidence="8">Lindl</strain>
    </source>
</reference>
<organism evidence="8 9">
    <name type="scientific">Dendrobium chrysotoxum</name>
    <name type="common">Orchid</name>
    <dbReference type="NCBI Taxonomy" id="161865"/>
    <lineage>
        <taxon>Eukaryota</taxon>
        <taxon>Viridiplantae</taxon>
        <taxon>Streptophyta</taxon>
        <taxon>Embryophyta</taxon>
        <taxon>Tracheophyta</taxon>
        <taxon>Spermatophyta</taxon>
        <taxon>Magnoliopsida</taxon>
        <taxon>Liliopsida</taxon>
        <taxon>Asparagales</taxon>
        <taxon>Orchidaceae</taxon>
        <taxon>Epidendroideae</taxon>
        <taxon>Malaxideae</taxon>
        <taxon>Dendrobiinae</taxon>
        <taxon>Dendrobium</taxon>
    </lineage>
</organism>
<dbReference type="InterPro" id="IPR017972">
    <property type="entry name" value="Cyt_P450_CS"/>
</dbReference>
<dbReference type="AlphaFoldDB" id="A0AAV7HDL0"/>
<dbReference type="GO" id="GO:0016709">
    <property type="term" value="F:oxidoreductase activity, acting on paired donors, with incorporation or reduction of molecular oxygen, NAD(P)H as one donor, and incorporation of one atom of oxygen"/>
    <property type="evidence" value="ECO:0007669"/>
    <property type="project" value="UniProtKB-ARBA"/>
</dbReference>
<dbReference type="GO" id="GO:0051502">
    <property type="term" value="P:diterpene phytoalexin biosynthetic process"/>
    <property type="evidence" value="ECO:0007669"/>
    <property type="project" value="UniProtKB-ARBA"/>
</dbReference>
<dbReference type="CDD" id="cd11073">
    <property type="entry name" value="CYP76-like"/>
    <property type="match status" value="1"/>
</dbReference>
<evidence type="ECO:0000256" key="1">
    <source>
        <dbReference type="ARBA" id="ARBA00001971"/>
    </source>
</evidence>
<evidence type="ECO:0008006" key="10">
    <source>
        <dbReference type="Google" id="ProtNLM"/>
    </source>
</evidence>
<protein>
    <recommendedName>
        <fullName evidence="10">Cytochrome P450</fullName>
    </recommendedName>
</protein>
<keyword evidence="9" id="KW-1185">Reference proteome</keyword>
<gene>
    <name evidence="8" type="ORF">IEQ34_005932</name>
</gene>
<dbReference type="FunFam" id="1.10.630.10:FF:000007">
    <property type="entry name" value="Cytochrome P450 76C4"/>
    <property type="match status" value="1"/>
</dbReference>
<dbReference type="InterPro" id="IPR002401">
    <property type="entry name" value="Cyt_P450_E_grp-I"/>
</dbReference>
<comment type="cofactor">
    <cofactor evidence="1">
        <name>heme</name>
        <dbReference type="ChEBI" id="CHEBI:30413"/>
    </cofactor>
</comment>
<dbReference type="Proteomes" id="UP000775213">
    <property type="component" value="Unassembled WGS sequence"/>
</dbReference>
<dbReference type="EMBL" id="JAGFBR010000006">
    <property type="protein sequence ID" value="KAH0465829.1"/>
    <property type="molecule type" value="Genomic_DNA"/>
</dbReference>
<dbReference type="PRINTS" id="PR00463">
    <property type="entry name" value="EP450I"/>
</dbReference>
<evidence type="ECO:0000256" key="6">
    <source>
        <dbReference type="ARBA" id="ARBA00023004"/>
    </source>
</evidence>
<dbReference type="Gene3D" id="1.10.630.10">
    <property type="entry name" value="Cytochrome P450"/>
    <property type="match status" value="4"/>
</dbReference>
<dbReference type="PRINTS" id="PR00385">
    <property type="entry name" value="P450"/>
</dbReference>
<comment type="similarity">
    <text evidence="2">Belongs to the cytochrome P450 family.</text>
</comment>
<name>A0AAV7HDL0_DENCH</name>
<keyword evidence="4" id="KW-0479">Metal-binding</keyword>
<dbReference type="FunFam" id="1.10.630.10:FF:000126">
    <property type="entry name" value="Predicted protein"/>
    <property type="match status" value="1"/>
</dbReference>
<dbReference type="GO" id="GO:0020037">
    <property type="term" value="F:heme binding"/>
    <property type="evidence" value="ECO:0007669"/>
    <property type="project" value="InterPro"/>
</dbReference>
<dbReference type="SUPFAM" id="SSF48264">
    <property type="entry name" value="Cytochrome P450"/>
    <property type="match status" value="4"/>
</dbReference>
<keyword evidence="6" id="KW-0408">Iron</keyword>
<accession>A0AAV7HDL0</accession>
<keyword evidence="7" id="KW-0503">Monooxygenase</keyword>
<evidence type="ECO:0000256" key="3">
    <source>
        <dbReference type="ARBA" id="ARBA00022617"/>
    </source>
</evidence>
<dbReference type="PROSITE" id="PS00086">
    <property type="entry name" value="CYTOCHROME_P450"/>
    <property type="match status" value="2"/>
</dbReference>
<evidence type="ECO:0000313" key="8">
    <source>
        <dbReference type="EMBL" id="KAH0465829.1"/>
    </source>
</evidence>
<evidence type="ECO:0000256" key="7">
    <source>
        <dbReference type="ARBA" id="ARBA00023033"/>
    </source>
</evidence>
<dbReference type="InterPro" id="IPR001128">
    <property type="entry name" value="Cyt_P450"/>
</dbReference>
<evidence type="ECO:0000256" key="2">
    <source>
        <dbReference type="ARBA" id="ARBA00010617"/>
    </source>
</evidence>
<dbReference type="PANTHER" id="PTHR47950">
    <property type="entry name" value="CYTOCHROME P450, FAMILY 76, SUBFAMILY C, POLYPEPTIDE 5-RELATED"/>
    <property type="match status" value="1"/>
</dbReference>
<sequence>MDGLIQYLLWLSFFATLAIIFLRCQSTRELTLPPGPRSLPLLGNLLELGQNPHRSLARLAPTYGPVMSLKLGSIHTVVISSPSSAKEALKIKEQCISGRQVPHAIQASGHHEVSVVWSSRNQSWRYLHTLMKTHLFNTQSLNATQLIRQQKVQELVAYIKGKNEEALHIGQAAFCTMLNLLSTTFLSIDIVDFKSESAQELKDVMQKIIEEAGKSNHSDYYTFLAPIDLQGRGPTTREGRRTNPDILDVLLQLSREDNFKLSRRTIKSFLLDSFLAGSETSSTTLEWAMVELLRRPKLMKRAREEIITVVGFEREIEESDISKLPFLQALLKETFRLHPRFHFYCLIKQRRRSSKDLPLPPGPRPLPVLGNLLELGQNPHRSLARLARIRGPVMSLKIGSINTIVISSPRCTKEVLKTKEHSISGRQVSDVVQSLGHHEVSMVWSSQNQSWSETTSTTLEWAMAELLSKPKLLKRAREEITSVIGFEREIEESDISKLPFLQAVLKETLRLHPLAPLLLPHKVDVSTEINGYMVPKNSQVLVNVWAISRDERVWENPNCFLPERFMGERDIDFRGQHFEFIPFGSGRRICPGLSFGVRMNRLHYKQARLLSPTAAARWPPLATIAATGRHHRWPATTTACRPITGHHHLSPHHRPPPPIAPSQATTAIAAGYWPPPSLATIPTGRRGHLLLATTTTTSPASRQTLSLSLSLSLSQPYTFLSLSNRIMDELTQYLLWLAFFTALTIVFLICRSTNELTLPPGPRPLPLLGNLLELGQNPHRSLARLARTYGQVMSLKLGSIHTVVISSPSSAKEVLKIKEHSISGRQVPHAIQSSGHHEVSVVWMSQSQSWRYLHTLMKTHLFNTQSLSATQLLRQQKVQELVAYIKGKNEEVVHIARAAFCTVLNLISTTFLSIDIVDFKSESSQELKDVMQGIMEEAGKSNLSDFYTFLAPIDLQGRGRRFTAYFNKLYDFFDQMIENRLTATTGEGRRTNPDILDVLLQLSREDNSKLTRRTIKSFLLDSFVAGSETSSTTLEWAMVELLRRPELIKRAREEIITVVGFEREIEEADISKLPFLQAVLKETFRLHPPVPLLLPHKAEVSTKLNGYMVPKNTQVLVNVWAIGRDEQVWENPDYFMPERFMEGSNIDFRGQHFELIPFGSGRRICPGLPLGVRMVQLMLASLIQSFEWSLPDGMKPKDLNFEEQFGLTLTLASPLKALATPVRKML</sequence>
<keyword evidence="5" id="KW-0560">Oxidoreductase</keyword>
<dbReference type="Pfam" id="PF00067">
    <property type="entry name" value="p450"/>
    <property type="match status" value="5"/>
</dbReference>
<keyword evidence="3" id="KW-0349">Heme</keyword>
<evidence type="ECO:0000313" key="9">
    <source>
        <dbReference type="Proteomes" id="UP000775213"/>
    </source>
</evidence>
<comment type="caution">
    <text evidence="8">The sequence shown here is derived from an EMBL/GenBank/DDBJ whole genome shotgun (WGS) entry which is preliminary data.</text>
</comment>
<dbReference type="GO" id="GO:0005506">
    <property type="term" value="F:iron ion binding"/>
    <property type="evidence" value="ECO:0007669"/>
    <property type="project" value="InterPro"/>
</dbReference>
<proteinExistence type="inferred from homology"/>
<evidence type="ECO:0000256" key="5">
    <source>
        <dbReference type="ARBA" id="ARBA00023002"/>
    </source>
</evidence>
<dbReference type="PANTHER" id="PTHR47950:SF48">
    <property type="entry name" value="CYTOCHROME P450 FAMILY PROTEIN, EXPRESSED"/>
    <property type="match status" value="1"/>
</dbReference>
<dbReference type="InterPro" id="IPR036396">
    <property type="entry name" value="Cyt_P450_sf"/>
</dbReference>